<proteinExistence type="predicted"/>
<dbReference type="Proteomes" id="UP000299102">
    <property type="component" value="Unassembled WGS sequence"/>
</dbReference>
<sequence length="123" mass="13149">MPKAEARSGFQYLVGSGPSDESFTLLAALAAQQHTGVIFSAMRLHLGPSTPQLVRYSLNSNDLLEAGAGGASPLNRSLAYEHTACDRVPVRGWRAVGATRSTYAVPARAARVKTFIDLRIYTG</sequence>
<comment type="caution">
    <text evidence="1">The sequence shown here is derived from an EMBL/GenBank/DDBJ whole genome shotgun (WGS) entry which is preliminary data.</text>
</comment>
<reference evidence="1 2" key="1">
    <citation type="journal article" date="2019" name="Commun. Biol.">
        <title>The bagworm genome reveals a unique fibroin gene that provides high tensile strength.</title>
        <authorList>
            <person name="Kono N."/>
            <person name="Nakamura H."/>
            <person name="Ohtoshi R."/>
            <person name="Tomita M."/>
            <person name="Numata K."/>
            <person name="Arakawa K."/>
        </authorList>
    </citation>
    <scope>NUCLEOTIDE SEQUENCE [LARGE SCALE GENOMIC DNA]</scope>
</reference>
<evidence type="ECO:0000313" key="1">
    <source>
        <dbReference type="EMBL" id="GBP18486.1"/>
    </source>
</evidence>
<dbReference type="EMBL" id="BGZK01000097">
    <property type="protein sequence ID" value="GBP18486.1"/>
    <property type="molecule type" value="Genomic_DNA"/>
</dbReference>
<dbReference type="AlphaFoldDB" id="A0A4C1TY01"/>
<name>A0A4C1TY01_EUMVA</name>
<evidence type="ECO:0000313" key="2">
    <source>
        <dbReference type="Proteomes" id="UP000299102"/>
    </source>
</evidence>
<protein>
    <submittedName>
        <fullName evidence="1">Uncharacterized protein</fullName>
    </submittedName>
</protein>
<accession>A0A4C1TY01</accession>
<gene>
    <name evidence="1" type="ORF">EVAR_93891_1</name>
</gene>
<keyword evidence="2" id="KW-1185">Reference proteome</keyword>
<organism evidence="1 2">
    <name type="scientific">Eumeta variegata</name>
    <name type="common">Bagworm moth</name>
    <name type="synonym">Eumeta japonica</name>
    <dbReference type="NCBI Taxonomy" id="151549"/>
    <lineage>
        <taxon>Eukaryota</taxon>
        <taxon>Metazoa</taxon>
        <taxon>Ecdysozoa</taxon>
        <taxon>Arthropoda</taxon>
        <taxon>Hexapoda</taxon>
        <taxon>Insecta</taxon>
        <taxon>Pterygota</taxon>
        <taxon>Neoptera</taxon>
        <taxon>Endopterygota</taxon>
        <taxon>Lepidoptera</taxon>
        <taxon>Glossata</taxon>
        <taxon>Ditrysia</taxon>
        <taxon>Tineoidea</taxon>
        <taxon>Psychidae</taxon>
        <taxon>Oiketicinae</taxon>
        <taxon>Eumeta</taxon>
    </lineage>
</organism>